<name>A0ABP9CLA0_9FLAO</name>
<dbReference type="InterPro" id="IPR036034">
    <property type="entry name" value="PDZ_sf"/>
</dbReference>
<dbReference type="EMBL" id="BAABJW010000002">
    <property type="protein sequence ID" value="GAA4810493.1"/>
    <property type="molecule type" value="Genomic_DNA"/>
</dbReference>
<accession>A0ABP9CLA0</accession>
<dbReference type="CDD" id="cd05483">
    <property type="entry name" value="retropepsin_like_bacteria"/>
    <property type="match status" value="1"/>
</dbReference>
<proteinExistence type="predicted"/>
<sequence length="395" mass="44447">MTKIIISFCLSIIFIQIAIGQNYQFKTGIPSPKNYYTEIKYEDVNGKIIIPIAIEGKIYRFLFDTGAPNLISKNLWETITSKSAKTISVSDANDKEQQMEIVKIPKLTIGDLSFKNTTALVFNGENNILFNCFNIQGIIGSNLLRKSIVQIQSKTNLLILTNDSKKLNLNKDYASNLILVGKQSSPYISINLNGEETGSENVLFDTGASGLYDLCKRNYNILKQKKIAEVISTSNGSSTIGLFGIANNNDQYLLKIPELKINNQVFKNVVTETGDDNNSRIGSDILNYGTVTLNFIKKIFYFEAFEPVNVLDEKLLGFTPTIENNKLVVGFVWNDSLKENIKFGDEIIEVNEIDIQSQNICDFINKKSIFKNNDTLNIVFKNNKGETYKLEIIKK</sequence>
<dbReference type="Gene3D" id="2.40.70.10">
    <property type="entry name" value="Acid Proteases"/>
    <property type="match status" value="1"/>
</dbReference>
<comment type="caution">
    <text evidence="1">The sequence shown here is derived from an EMBL/GenBank/DDBJ whole genome shotgun (WGS) entry which is preliminary data.</text>
</comment>
<organism evidence="1 2">
    <name type="scientific">Litoribaculum gwangyangense</name>
    <dbReference type="NCBI Taxonomy" id="1130722"/>
    <lineage>
        <taxon>Bacteria</taxon>
        <taxon>Pseudomonadati</taxon>
        <taxon>Bacteroidota</taxon>
        <taxon>Flavobacteriia</taxon>
        <taxon>Flavobacteriales</taxon>
        <taxon>Flavobacteriaceae</taxon>
        <taxon>Litoribaculum</taxon>
    </lineage>
</organism>
<evidence type="ECO:0008006" key="3">
    <source>
        <dbReference type="Google" id="ProtNLM"/>
    </source>
</evidence>
<protein>
    <recommendedName>
        <fullName evidence="3">PDZ domain-containing protein</fullName>
    </recommendedName>
</protein>
<dbReference type="RefSeq" id="WP_345276525.1">
    <property type="nucleotide sequence ID" value="NZ_BAABJW010000002.1"/>
</dbReference>
<reference evidence="2" key="1">
    <citation type="journal article" date="2019" name="Int. J. Syst. Evol. Microbiol.">
        <title>The Global Catalogue of Microorganisms (GCM) 10K type strain sequencing project: providing services to taxonomists for standard genome sequencing and annotation.</title>
        <authorList>
            <consortium name="The Broad Institute Genomics Platform"/>
            <consortium name="The Broad Institute Genome Sequencing Center for Infectious Disease"/>
            <person name="Wu L."/>
            <person name="Ma J."/>
        </authorList>
    </citation>
    <scope>NUCLEOTIDE SEQUENCE [LARGE SCALE GENOMIC DNA]</scope>
    <source>
        <strain evidence="2">JCM 18325</strain>
    </source>
</reference>
<gene>
    <name evidence="1" type="ORF">GCM10023330_16980</name>
</gene>
<dbReference type="SUPFAM" id="SSF50630">
    <property type="entry name" value="Acid proteases"/>
    <property type="match status" value="1"/>
</dbReference>
<dbReference type="SUPFAM" id="SSF50156">
    <property type="entry name" value="PDZ domain-like"/>
    <property type="match status" value="1"/>
</dbReference>
<dbReference type="InterPro" id="IPR034122">
    <property type="entry name" value="Retropepsin-like_bacterial"/>
</dbReference>
<evidence type="ECO:0000313" key="1">
    <source>
        <dbReference type="EMBL" id="GAA4810493.1"/>
    </source>
</evidence>
<evidence type="ECO:0000313" key="2">
    <source>
        <dbReference type="Proteomes" id="UP001501433"/>
    </source>
</evidence>
<dbReference type="Pfam" id="PF13650">
    <property type="entry name" value="Asp_protease_2"/>
    <property type="match status" value="1"/>
</dbReference>
<keyword evidence="2" id="KW-1185">Reference proteome</keyword>
<dbReference type="Proteomes" id="UP001501433">
    <property type="component" value="Unassembled WGS sequence"/>
</dbReference>
<dbReference type="InterPro" id="IPR021109">
    <property type="entry name" value="Peptidase_aspartic_dom_sf"/>
</dbReference>